<evidence type="ECO:0000313" key="4">
    <source>
        <dbReference type="Proteomes" id="UP000274097"/>
    </source>
</evidence>
<dbReference type="EMBL" id="RAQU01000143">
    <property type="protein sequence ID" value="RKK02559.1"/>
    <property type="molecule type" value="Genomic_DNA"/>
</dbReference>
<dbReference type="InterPro" id="IPR013424">
    <property type="entry name" value="Ice-binding_C"/>
</dbReference>
<dbReference type="NCBIfam" id="TIGR02595">
    <property type="entry name" value="PEP_CTERM"/>
    <property type="match status" value="1"/>
</dbReference>
<dbReference type="EMBL" id="RFLX01000005">
    <property type="protein sequence ID" value="RMI25259.1"/>
    <property type="molecule type" value="Genomic_DNA"/>
</dbReference>
<reference evidence="2 5" key="1">
    <citation type="submission" date="2018-09" db="EMBL/GenBank/DDBJ databases">
        <title>Roseomonas sp. nov., isolated from feces of Tibetan antelopes in the Qinghai-Tibet plateau, China.</title>
        <authorList>
            <person name="Tian Z."/>
        </authorList>
    </citation>
    <scope>NUCLEOTIDE SEQUENCE [LARGE SCALE GENOMIC DNA]</scope>
    <source>
        <strain evidence="3 4">Z23</strain>
        <strain evidence="2 5">Z24</strain>
    </source>
</reference>
<comment type="caution">
    <text evidence="2">The sequence shown here is derived from an EMBL/GenBank/DDBJ whole genome shotgun (WGS) entry which is preliminary data.</text>
</comment>
<evidence type="ECO:0000313" key="2">
    <source>
        <dbReference type="EMBL" id="RKK02559.1"/>
    </source>
</evidence>
<dbReference type="InParanoid" id="A0A3A9JU86"/>
<sequence>MSEDLTLTLEISIKLLIRNIGTPLAPPPLPNDGHGSWSMRKTLLAASAAVALLMGAVPASAANFSFTGNFEIDDAVQLFNFSLDTESTVTLRTLSYAGGTNAAGETIARGGFDPILSLFNASGVLLGVGDDGGYGVVGTDALTNSAWDAFLTTTLAAGSYTVALTQYDSYSFGNLADGFWRSGEGNFTVYIGCPENGAAFNDASGEVGCARNGQWAVDVLNVTSAVAVPEPASLSLFGLGLAGLGFIRRRKTAA</sequence>
<protein>
    <submittedName>
        <fullName evidence="2">PEP-CTERM sorting domain-containing protein</fullName>
    </submittedName>
</protein>
<proteinExistence type="predicted"/>
<dbReference type="Pfam" id="PF07589">
    <property type="entry name" value="PEP-CTERM"/>
    <property type="match status" value="1"/>
</dbReference>
<gene>
    <name evidence="2" type="ORF">D6Z83_19110</name>
    <name evidence="3" type="ORF">EBE87_08910</name>
</gene>
<evidence type="ECO:0000313" key="5">
    <source>
        <dbReference type="Proteomes" id="UP000278036"/>
    </source>
</evidence>
<dbReference type="AlphaFoldDB" id="A0A3A9JU86"/>
<dbReference type="Proteomes" id="UP000278036">
    <property type="component" value="Unassembled WGS sequence"/>
</dbReference>
<dbReference type="Proteomes" id="UP000274097">
    <property type="component" value="Unassembled WGS sequence"/>
</dbReference>
<evidence type="ECO:0000259" key="1">
    <source>
        <dbReference type="Pfam" id="PF07589"/>
    </source>
</evidence>
<feature type="domain" description="Ice-binding protein C-terminal" evidence="1">
    <location>
        <begin position="227"/>
        <end position="250"/>
    </location>
</feature>
<name>A0A3A9JU86_9PROT</name>
<evidence type="ECO:0000313" key="3">
    <source>
        <dbReference type="EMBL" id="RMI25259.1"/>
    </source>
</evidence>
<accession>A0A3A9JU86</accession>
<dbReference type="NCBIfam" id="NF038127">
    <property type="entry name" value="FDP_fam"/>
    <property type="match status" value="1"/>
</dbReference>
<keyword evidence="4" id="KW-1185">Reference proteome</keyword>
<organism evidence="2 5">
    <name type="scientific">Teichococcus wenyumeiae</name>
    <dbReference type="NCBI Taxonomy" id="2478470"/>
    <lineage>
        <taxon>Bacteria</taxon>
        <taxon>Pseudomonadati</taxon>
        <taxon>Pseudomonadota</taxon>
        <taxon>Alphaproteobacteria</taxon>
        <taxon>Acetobacterales</taxon>
        <taxon>Roseomonadaceae</taxon>
        <taxon>Roseomonas</taxon>
    </lineage>
</organism>